<sequence length="38" mass="4411">MTLRIIRCNALFKGGNDYIPKCNPISTSLKEFQKRLIK</sequence>
<reference evidence="1 2" key="1">
    <citation type="submission" date="2009-02" db="EMBL/GenBank/DDBJ databases">
        <authorList>
            <person name="Fraser-Liggett C.M."/>
            <person name="Mongodin E.F."/>
            <person name="Casjens B."/>
            <person name="Dunn J."/>
            <person name="Luft B."/>
            <person name="Qiu W."/>
            <person name="Schutzer S."/>
            <person name="Sebastian Y."/>
        </authorList>
    </citation>
    <scope>NUCLEOTIDE SEQUENCE [LARGE SCALE GENOMIC DNA]</scope>
    <source>
        <strain evidence="1 2">A14S</strain>
    </source>
</reference>
<protein>
    <submittedName>
        <fullName evidence="1">Uncharacterized protein</fullName>
    </submittedName>
</protein>
<name>C0AQA2_9SPIR</name>
<gene>
    <name evidence="1" type="ORF">BSPA14S_0144</name>
</gene>
<dbReference type="AlphaFoldDB" id="C0AQA2"/>
<organism evidence="1 2">
    <name type="scientific">Borreliella spielmanii A14S</name>
    <dbReference type="NCBI Taxonomy" id="498742"/>
    <lineage>
        <taxon>Bacteria</taxon>
        <taxon>Pseudomonadati</taxon>
        <taxon>Spirochaetota</taxon>
        <taxon>Spirochaetia</taxon>
        <taxon>Spirochaetales</taxon>
        <taxon>Borreliaceae</taxon>
        <taxon>Borreliella</taxon>
    </lineage>
</organism>
<proteinExistence type="predicted"/>
<evidence type="ECO:0000313" key="2">
    <source>
        <dbReference type="Proteomes" id="UP000003481"/>
    </source>
</evidence>
<dbReference type="HOGENOM" id="CLU_3325269_0_0_12"/>
<dbReference type="EMBL" id="ABKB02000003">
    <property type="protein sequence ID" value="EEF84817.1"/>
    <property type="molecule type" value="Genomic_DNA"/>
</dbReference>
<evidence type="ECO:0000313" key="1">
    <source>
        <dbReference type="EMBL" id="EEF84817.1"/>
    </source>
</evidence>
<accession>C0AQA2</accession>
<dbReference type="Proteomes" id="UP000003481">
    <property type="component" value="Unassembled WGS sequence"/>
</dbReference>
<dbReference type="STRING" id="498742.BSPA14S_0144"/>
<dbReference type="eggNOG" id="COG0759">
    <property type="taxonomic scope" value="Bacteria"/>
</dbReference>
<comment type="caution">
    <text evidence="1">The sequence shown here is derived from an EMBL/GenBank/DDBJ whole genome shotgun (WGS) entry which is preliminary data.</text>
</comment>